<organism evidence="4 5">
    <name type="scientific">Stigmatella erecta</name>
    <dbReference type="NCBI Taxonomy" id="83460"/>
    <lineage>
        <taxon>Bacteria</taxon>
        <taxon>Pseudomonadati</taxon>
        <taxon>Myxococcota</taxon>
        <taxon>Myxococcia</taxon>
        <taxon>Myxococcales</taxon>
        <taxon>Cystobacterineae</taxon>
        <taxon>Archangiaceae</taxon>
        <taxon>Stigmatella</taxon>
    </lineage>
</organism>
<dbReference type="PROSITE" id="PS50005">
    <property type="entry name" value="TPR"/>
    <property type="match status" value="2"/>
</dbReference>
<evidence type="ECO:0000256" key="2">
    <source>
        <dbReference type="ARBA" id="ARBA00022803"/>
    </source>
</evidence>
<keyword evidence="2 3" id="KW-0802">TPR repeat</keyword>
<dbReference type="PROSITE" id="PS50293">
    <property type="entry name" value="TPR_REGION"/>
    <property type="match status" value="1"/>
</dbReference>
<dbReference type="InterPro" id="IPR019734">
    <property type="entry name" value="TPR_rpt"/>
</dbReference>
<dbReference type="SMART" id="SM00028">
    <property type="entry name" value="TPR"/>
    <property type="match status" value="2"/>
</dbReference>
<reference evidence="5" key="1">
    <citation type="submission" date="2016-10" db="EMBL/GenBank/DDBJ databases">
        <authorList>
            <person name="Varghese N."/>
            <person name="Submissions S."/>
        </authorList>
    </citation>
    <scope>NUCLEOTIDE SEQUENCE [LARGE SCALE GENOMIC DNA]</scope>
    <source>
        <strain evidence="5">DSM 16858</strain>
    </source>
</reference>
<keyword evidence="5" id="KW-1185">Reference proteome</keyword>
<gene>
    <name evidence="4" type="ORF">SAMN05443639_1421</name>
</gene>
<evidence type="ECO:0000313" key="5">
    <source>
        <dbReference type="Proteomes" id="UP000199181"/>
    </source>
</evidence>
<protein>
    <submittedName>
        <fullName evidence="4">Tetratricopeptide repeat-containing protein</fullName>
    </submittedName>
</protein>
<dbReference type="InterPro" id="IPR011990">
    <property type="entry name" value="TPR-like_helical_dom_sf"/>
</dbReference>
<evidence type="ECO:0000313" key="4">
    <source>
        <dbReference type="EMBL" id="SEU39334.1"/>
    </source>
</evidence>
<dbReference type="Gene3D" id="1.25.40.10">
    <property type="entry name" value="Tetratricopeptide repeat domain"/>
    <property type="match status" value="1"/>
</dbReference>
<dbReference type="EMBL" id="FOIJ01000042">
    <property type="protein sequence ID" value="SEU39334.1"/>
    <property type="molecule type" value="Genomic_DNA"/>
</dbReference>
<evidence type="ECO:0000256" key="3">
    <source>
        <dbReference type="PROSITE-ProRule" id="PRU00339"/>
    </source>
</evidence>
<feature type="repeat" description="TPR" evidence="3">
    <location>
        <begin position="76"/>
        <end position="109"/>
    </location>
</feature>
<dbReference type="AlphaFoldDB" id="A0A1I0LGS2"/>
<accession>A0A1I0LGS2</accession>
<dbReference type="RefSeq" id="WP_093526181.1">
    <property type="nucleotide sequence ID" value="NZ_FOIJ01000042.1"/>
</dbReference>
<name>A0A1I0LGS2_9BACT</name>
<feature type="repeat" description="TPR" evidence="3">
    <location>
        <begin position="110"/>
        <end position="143"/>
    </location>
</feature>
<dbReference type="InterPro" id="IPR050498">
    <property type="entry name" value="Ycf3"/>
</dbReference>
<evidence type="ECO:0000256" key="1">
    <source>
        <dbReference type="ARBA" id="ARBA00022737"/>
    </source>
</evidence>
<dbReference type="SUPFAM" id="SSF48452">
    <property type="entry name" value="TPR-like"/>
    <property type="match status" value="1"/>
</dbReference>
<dbReference type="PANTHER" id="PTHR44858:SF1">
    <property type="entry name" value="UDP-N-ACETYLGLUCOSAMINE--PEPTIDE N-ACETYLGLUCOSAMINYLTRANSFERASE SPINDLY-RELATED"/>
    <property type="match status" value="1"/>
</dbReference>
<dbReference type="Pfam" id="PF13432">
    <property type="entry name" value="TPR_16"/>
    <property type="match status" value="1"/>
</dbReference>
<keyword evidence="1" id="KW-0677">Repeat</keyword>
<sequence>MSDKTPEKAKSTTRELTQEEAEKLIGGEITPGEFLGLSNERLYKIATLGHGMLKSGQLQPALEIFEGLTAASPYDSVFHCQLAATYARLERFDEAKSSYTRALELNIANVDALVGRGELYLRESKLPEALKDIQQALKLDPQAQRDTTKRARATLLVLQKMAEEQDPSSKR</sequence>
<dbReference type="PANTHER" id="PTHR44858">
    <property type="entry name" value="TETRATRICOPEPTIDE REPEAT PROTEIN 6"/>
    <property type="match status" value="1"/>
</dbReference>
<dbReference type="Proteomes" id="UP000199181">
    <property type="component" value="Unassembled WGS sequence"/>
</dbReference>
<proteinExistence type="predicted"/>